<dbReference type="SUPFAM" id="SSF53474">
    <property type="entry name" value="alpha/beta-Hydrolases"/>
    <property type="match status" value="1"/>
</dbReference>
<proteinExistence type="predicted"/>
<dbReference type="PROSITE" id="PS50297">
    <property type="entry name" value="ANK_REP_REGION"/>
    <property type="match status" value="3"/>
</dbReference>
<dbReference type="Pfam" id="PF12796">
    <property type="entry name" value="Ank_2"/>
    <property type="match status" value="1"/>
</dbReference>
<dbReference type="OrthoDB" id="539213at2759"/>
<feature type="repeat" description="ANK" evidence="3">
    <location>
        <begin position="985"/>
        <end position="1017"/>
    </location>
</feature>
<dbReference type="Proteomes" id="UP000028524">
    <property type="component" value="Unassembled WGS sequence"/>
</dbReference>
<evidence type="ECO:0000256" key="2">
    <source>
        <dbReference type="ARBA" id="ARBA00023043"/>
    </source>
</evidence>
<gene>
    <name evidence="5" type="ORF">S40285_09365</name>
</gene>
<evidence type="ECO:0000313" key="6">
    <source>
        <dbReference type="Proteomes" id="UP000028524"/>
    </source>
</evidence>
<dbReference type="SMART" id="SM00248">
    <property type="entry name" value="ANK"/>
    <property type="match status" value="11"/>
</dbReference>
<keyword evidence="6" id="KW-1185">Reference proteome</keyword>
<dbReference type="InterPro" id="IPR051165">
    <property type="entry name" value="Multifunctional_ANK_Repeat"/>
</dbReference>
<dbReference type="InParanoid" id="A0A084QWI6"/>
<sequence>MELSEIAAADLESLKATVKRLFDDAQEHVGNGRMLSQDDPPGSSANRKEQQSDVLECIQEELDTAHNFKATVPELEARLRHWGFLNSSENANAQSSSSAPSTPPSPYQTGLRDDPEWIMVSAFSKLGISSGNNISFLASLPKGWNSLPSQNLEEHFRCLGIDTANQKSFLDKTSGDMISSMLSSKELTGSQQTMCLQDRVRTLASFFPPKNNMLITDDQIFETNFIRVLIFSMLNGFAGLDDIPMVNILRFLHRLVISSIFLRILLESPRHISRTLSDNIFRAAIEAKDVKVVSILLDCKLVDVNGITCGQIHPCTALQRAASLGALDLVRALVASGADVNKKIQEYSVDVLGRMINAACPRDFARNLKFKAAVTMIPNFMETCDVLVEAGFDVRIRHVMSVAQAFTTYNLVGRLSIHVPPAKHKRFFRDHIKAACELSDGEIATELVKIMLEKCKQAGCGRCLGSDTKQLQRAAIAAAQRGYMSLVKLLLQHDSLKASMHILLAAAISSDNQLLIDYILSHDPELNPPAFSLDHSTDGRTTTPIAEAVKIGNKNLTKIFEEAGALENITEGARFEPLLLAAVRVGNVPYVTELVRRATTSKESFRDSGRAIAIAIASGHEDITEILLNAGFRADKNANRKLCPLEEALKKQDPSLVHAILDASPSKTPSNYLGEALTQWCNPAILWDIAVAEQQELSFCDDDLEAFCRRCMEMNDVPFCLRYLSEALHLEREDTEKCLALAIRMKNPEMIQGLLDLGVDPFADAPMQAAISQNPEMLRRWQTIMGQPLKLRRCIGAPILKFLMADAPGNSRKLDTLLQTGTVDLTTPRWLYRSLGSRRYLSAADDDGKVTPLGLAIQGVSDPPRTNAWGTRLRESELHRLTAVVPCGPNIEIVKRLLQAGSDPNGIARSERQGFNKTPLMLAVKAGRADIVELLVANGADVNHYTSFHTKRSPLQYAAEIGRIDMVRQLLGHGADANGAAHARGGGTALQFAATVGSCPLAAELLEHGAIIDALPSKIDGRWPLEAAAEHGRLDMIRFLWGFRARAIAAGNVGARKLAIPFYNDNDPVGPNDVQSEYLATLYYPTSDRICNDTAYVDQEVARLIELGYGIQAGTLASITTKLKWGAFYLFNSTVDDRKPTVIFGPGGFGPPTECYQTIIHDLASRGYTVAVLEHVYEQQFLRFLNGTSVVGAPVDFVPTIEDVVTIVEARVRDTAHFVNIWPALVDDLGAPFDITRIGSFGHSIRGAVSFSAAIQIPGILSAINMDGANLGLAGQLGPEADADKLVLQLGQEIHVPVLDSSWGDFPKWQTGWWRTLLDTGTEHGDFSDAGFWKMVDANFTRGTIDGLRMMDLLRSYVAAFFYETLLGEAKSILDGPTEEWPEVIYHDGSNV</sequence>
<accession>A0A084QWI6</accession>
<feature type="region of interest" description="Disordered" evidence="4">
    <location>
        <begin position="28"/>
        <end position="51"/>
    </location>
</feature>
<reference evidence="5 6" key="1">
    <citation type="journal article" date="2014" name="BMC Genomics">
        <title>Comparative genome sequencing reveals chemotype-specific gene clusters in the toxigenic black mold Stachybotrys.</title>
        <authorList>
            <person name="Semeiks J."/>
            <person name="Borek D."/>
            <person name="Otwinowski Z."/>
            <person name="Grishin N.V."/>
        </authorList>
    </citation>
    <scope>NUCLEOTIDE SEQUENCE [LARGE SCALE GENOMIC DNA]</scope>
    <source>
        <strain evidence="5 6">IBT 40285</strain>
    </source>
</reference>
<evidence type="ECO:0008006" key="7">
    <source>
        <dbReference type="Google" id="ProtNLM"/>
    </source>
</evidence>
<evidence type="ECO:0000256" key="3">
    <source>
        <dbReference type="PROSITE-ProRule" id="PRU00023"/>
    </source>
</evidence>
<dbReference type="PROSITE" id="PS50088">
    <property type="entry name" value="ANK_REPEAT"/>
    <property type="match status" value="4"/>
</dbReference>
<dbReference type="Gene3D" id="3.40.50.1820">
    <property type="entry name" value="alpha/beta hydrolase"/>
    <property type="match status" value="1"/>
</dbReference>
<name>A0A084QWI6_STAC4</name>
<organism evidence="5 6">
    <name type="scientific">Stachybotrys chlorohalonatus (strain IBT 40285)</name>
    <dbReference type="NCBI Taxonomy" id="1283841"/>
    <lineage>
        <taxon>Eukaryota</taxon>
        <taxon>Fungi</taxon>
        <taxon>Dikarya</taxon>
        <taxon>Ascomycota</taxon>
        <taxon>Pezizomycotina</taxon>
        <taxon>Sordariomycetes</taxon>
        <taxon>Hypocreomycetidae</taxon>
        <taxon>Hypocreales</taxon>
        <taxon>Stachybotryaceae</taxon>
        <taxon>Stachybotrys</taxon>
    </lineage>
</organism>
<feature type="repeat" description="ANK" evidence="3">
    <location>
        <begin position="950"/>
        <end position="982"/>
    </location>
</feature>
<protein>
    <recommendedName>
        <fullName evidence="7">1-alkyl-2-acetylglycerophosphocholine esterase</fullName>
    </recommendedName>
</protein>
<dbReference type="InterPro" id="IPR029058">
    <property type="entry name" value="AB_hydrolase_fold"/>
</dbReference>
<dbReference type="PANTHER" id="PTHR24123">
    <property type="entry name" value="ANKYRIN REPEAT-CONTAINING"/>
    <property type="match status" value="1"/>
</dbReference>
<keyword evidence="1" id="KW-0677">Repeat</keyword>
<dbReference type="Gene3D" id="1.25.40.20">
    <property type="entry name" value="Ankyrin repeat-containing domain"/>
    <property type="match status" value="3"/>
</dbReference>
<dbReference type="InterPro" id="IPR036770">
    <property type="entry name" value="Ankyrin_rpt-contain_sf"/>
</dbReference>
<feature type="repeat" description="ANK" evidence="3">
    <location>
        <begin position="915"/>
        <end position="947"/>
    </location>
</feature>
<dbReference type="Pfam" id="PF00023">
    <property type="entry name" value="Ank"/>
    <property type="match status" value="1"/>
</dbReference>
<feature type="compositionally biased region" description="Low complexity" evidence="4">
    <location>
        <begin position="89"/>
        <end position="100"/>
    </location>
</feature>
<feature type="repeat" description="ANK" evidence="3">
    <location>
        <begin position="313"/>
        <end position="345"/>
    </location>
</feature>
<dbReference type="PANTHER" id="PTHR24123:SF134">
    <property type="entry name" value="PFS DOMAIN-CONTAINING PROTEIN"/>
    <property type="match status" value="1"/>
</dbReference>
<dbReference type="HOGENOM" id="CLU_005261_0_0_1"/>
<dbReference type="SUPFAM" id="SSF48403">
    <property type="entry name" value="Ankyrin repeat"/>
    <property type="match status" value="2"/>
</dbReference>
<dbReference type="EMBL" id="KL659927">
    <property type="protein sequence ID" value="KFA68321.1"/>
    <property type="molecule type" value="Genomic_DNA"/>
</dbReference>
<evidence type="ECO:0000256" key="4">
    <source>
        <dbReference type="SAM" id="MobiDB-lite"/>
    </source>
</evidence>
<feature type="region of interest" description="Disordered" evidence="4">
    <location>
        <begin position="89"/>
        <end position="112"/>
    </location>
</feature>
<evidence type="ECO:0000313" key="5">
    <source>
        <dbReference type="EMBL" id="KFA68321.1"/>
    </source>
</evidence>
<dbReference type="InterPro" id="IPR002110">
    <property type="entry name" value="Ankyrin_rpt"/>
</dbReference>
<evidence type="ECO:0000256" key="1">
    <source>
        <dbReference type="ARBA" id="ARBA00022737"/>
    </source>
</evidence>
<keyword evidence="2 3" id="KW-0040">ANK repeat</keyword>
<dbReference type="STRING" id="1283841.A0A084QWI6"/>